<dbReference type="Pfam" id="PF13966">
    <property type="entry name" value="zf-RVT"/>
    <property type="match status" value="1"/>
</dbReference>
<dbReference type="Pfam" id="PF14111">
    <property type="entry name" value="DUF4283"/>
    <property type="match status" value="1"/>
</dbReference>
<keyword evidence="5" id="KW-1185">Reference proteome</keyword>
<feature type="compositionally biased region" description="Basic residues" evidence="1">
    <location>
        <begin position="399"/>
        <end position="415"/>
    </location>
</feature>
<evidence type="ECO:0000256" key="2">
    <source>
        <dbReference type="SAM" id="Phobius"/>
    </source>
</evidence>
<keyword evidence="2" id="KW-0812">Transmembrane</keyword>
<dbReference type="PANTHER" id="PTHR33116:SF80">
    <property type="entry name" value="REVERSE TRANSCRIPTASE ZINC-BINDING DOMAIN-CONTAINING PROTEIN"/>
    <property type="match status" value="1"/>
</dbReference>
<gene>
    <name evidence="4" type="ORF">ISN45_Un55g000820</name>
</gene>
<feature type="transmembrane region" description="Helical" evidence="2">
    <location>
        <begin position="1423"/>
        <end position="1442"/>
    </location>
</feature>
<sequence>MKIISSEVEAPSEPPDPFSDPPPPTLIPSPPPPAIVASSSAAVIEAPSEPPDPISVPPPPTLIPSPPPPAFVAPSSAFVAPSSAAVIASSSSSIFASIPVNEFSTAAPSYAERFKSSLRNLRKVSSPVLLEEGTPVVQAPASVLLKTADQWKGHIVAQFHGLIPHPNKIFTDLNPAWGKFGKIVIRVVSDTSCLIMIPCVSTREWVLQVGYWQAGNCAFSVFPWSVDASLELQELATAPTWAVLHNVPPQMYSLDGISVIASAIGEPLHTEKSRLDPFNFGNTKVKVEISLDKSPPVTIIVRDSQQNSVKVNVSYPRLPPKCCNCDRFGHLLNRCPRPLMKKKGSTGVKEGFAPAGYTGVVTQIPLGKVVSRKQEWRAVGGNAQSRHLVPASVSEESHKRTKIRAASRKRSKVRSRSTPPVHQVDKHQMDLTMSKRTQEAVKDWIKEREEKKLLVLQENVKGTVSEVVSKENEEVEIDAPWTFVGPRKKGKGKVGQATGARKQIPGVMSVRKLAKLESKILFSNKKLADAAQAKLSGPAKYRISSTPTPSSSQPNRGNPSRFVRGWVSKNSPIMGCLLETHVLEDNADQILQATFPGWRGVMNYEFAENGRIWVIWDTSISVVCLYKSAQIILCGVYIPATRENFAVAFIYAYNTLIQRRPLWDDISNIIQNSPARSSPLLLLGDYNQILSASEHHSILPHVLPIAGMTEFRNCLVENEIFDMPSRGAFYTWTNGRDEDPVLRKLDRALINEHWSEAFPESMAVFDPPGDSDHSPCLVITSSSIQRSNKSYKYFSFLSTHPQFKEAISEAWNVEVSAGSKLFTFSQRMKNVKATCKRLNRVGFSNIQQRTKDSLAQLESIQSVLMSSPSDALIREEHVARKKWNFFAKAQESFFRQKSRIRWMANGDANTTFFHKSVIANQGRNCIKYLRGEDNEKIENVDQIKDLIVSYYKNLLGTENTGLTPMSVEEIRDLVSFRCLPDLAAQLLQIPSAAEIRRAVVTMPKSKAPGPDGFPVEFLWEAWSVVGNDTVAAIQEFFSTGHLPKGFNATAITLIPKVSGADTLSQFRPISCCTTVYKVIARLLKRKLKLFISEAVQGNQVGFVQGRQLCENVLLASELVTDFHVPATTTRGCLQVDLAKAYDNLNWQFLSNVLTAINLPPQFICWIKECFTTPSFSISFNGELIGYFPGKKGLRQGDPISSLLFVLAMDVLSKKLDNGVINQRFGLHPQCDVPLITHLSFADDILIFFDGLEDSLIGILQILEEFKMESGLGINRNKTSLFLDGGNFQDIQTIAARLGVSHGALPVRYLGVPLSSCKMKKQDFQPLLDRILSRFNGWTAKHLSFAGRLQLIQSVIYSIITFWASIFILPNKCLEEIESMCSAFLWKGTPNSARGAKVSWDSVCTPKENGGLGLKRLVHWNKVLGLKLIWMIFAAGGSLWVSWVRRNLIGRRCFWDMEHITSGSWIWKSLCKLRVLARPFIVCEIGSGATCNFWSDNWTSLGPLVELTGLLGPRVTGLPRSAVVADALLGDHWRISNSRSRNPIIQLLKNCLPPSSIVNQLESAEDDVYLWKIGAGQPSNVFSTARTWNHLHPQGNKVEWYESVWFKGRVPKHSFITWLTSRHRLQTRDRMIRWGMVVSPTCLLCSLMDESRQHLFFDCSYALSIWRYFYEKAHVSPPILFDDGVRWLKNPCRDKNSALILRLAFQASIYFIWKERNSRLHNSYSKPASAVLLEIKSLLRCHLDPLSRAQQIIPPAPSLLVTWFGVFQ</sequence>
<dbReference type="CDD" id="cd01650">
    <property type="entry name" value="RT_nLTR_like"/>
    <property type="match status" value="1"/>
</dbReference>
<evidence type="ECO:0000313" key="5">
    <source>
        <dbReference type="Proteomes" id="UP000694240"/>
    </source>
</evidence>
<keyword evidence="2" id="KW-0472">Membrane</keyword>
<feature type="compositionally biased region" description="Pro residues" evidence="1">
    <location>
        <begin position="12"/>
        <end position="34"/>
    </location>
</feature>
<feature type="region of interest" description="Disordered" evidence="1">
    <location>
        <begin position="1"/>
        <end position="55"/>
    </location>
</feature>
<dbReference type="Pfam" id="PF00078">
    <property type="entry name" value="RVT_1"/>
    <property type="match status" value="1"/>
</dbReference>
<keyword evidence="4" id="KW-0548">Nucleotidyltransferase</keyword>
<dbReference type="InterPro" id="IPR025558">
    <property type="entry name" value="DUF4283"/>
</dbReference>
<reference evidence="4 5" key="1">
    <citation type="submission" date="2020-12" db="EMBL/GenBank/DDBJ databases">
        <title>Concerted genomic and epigenomic changes stabilize Arabidopsis allopolyploids.</title>
        <authorList>
            <person name="Chen Z."/>
        </authorList>
    </citation>
    <scope>NUCLEOTIDE SEQUENCE [LARGE SCALE GENOMIC DNA]</scope>
    <source>
        <strain evidence="4">Allo738</strain>
        <tissue evidence="4">Leaf</tissue>
    </source>
</reference>
<organism evidence="4 5">
    <name type="scientific">Arabidopsis thaliana x Arabidopsis arenosa</name>
    <dbReference type="NCBI Taxonomy" id="1240361"/>
    <lineage>
        <taxon>Eukaryota</taxon>
        <taxon>Viridiplantae</taxon>
        <taxon>Streptophyta</taxon>
        <taxon>Embryophyta</taxon>
        <taxon>Tracheophyta</taxon>
        <taxon>Spermatophyta</taxon>
        <taxon>Magnoliopsida</taxon>
        <taxon>eudicotyledons</taxon>
        <taxon>Gunneridae</taxon>
        <taxon>Pentapetalae</taxon>
        <taxon>rosids</taxon>
        <taxon>malvids</taxon>
        <taxon>Brassicales</taxon>
        <taxon>Brassicaceae</taxon>
        <taxon>Camelineae</taxon>
        <taxon>Arabidopsis</taxon>
    </lineage>
</organism>
<dbReference type="InterPro" id="IPR000477">
    <property type="entry name" value="RT_dom"/>
</dbReference>
<feature type="region of interest" description="Disordered" evidence="1">
    <location>
        <begin position="538"/>
        <end position="561"/>
    </location>
</feature>
<feature type="domain" description="Reverse transcriptase" evidence="3">
    <location>
        <begin position="1035"/>
        <end position="1313"/>
    </location>
</feature>
<feature type="transmembrane region" description="Helical" evidence="2">
    <location>
        <begin position="1350"/>
        <end position="1369"/>
    </location>
</feature>
<evidence type="ECO:0000256" key="1">
    <source>
        <dbReference type="SAM" id="MobiDB-lite"/>
    </source>
</evidence>
<evidence type="ECO:0000313" key="4">
    <source>
        <dbReference type="EMBL" id="KAG7530090.1"/>
    </source>
</evidence>
<dbReference type="PROSITE" id="PS50878">
    <property type="entry name" value="RT_POL"/>
    <property type="match status" value="1"/>
</dbReference>
<dbReference type="InterPro" id="IPR026960">
    <property type="entry name" value="RVT-Znf"/>
</dbReference>
<comment type="caution">
    <text evidence="4">The sequence shown here is derived from an EMBL/GenBank/DDBJ whole genome shotgun (WGS) entry which is preliminary data.</text>
</comment>
<proteinExistence type="predicted"/>
<dbReference type="EMBL" id="JAEFBK010000055">
    <property type="protein sequence ID" value="KAG7530090.1"/>
    <property type="molecule type" value="Genomic_DNA"/>
</dbReference>
<keyword evidence="4" id="KW-0695">RNA-directed DNA polymerase</keyword>
<keyword evidence="4" id="KW-0808">Transferase</keyword>
<dbReference type="Proteomes" id="UP000694240">
    <property type="component" value="Unassembled WGS sequence"/>
</dbReference>
<keyword evidence="2" id="KW-1133">Transmembrane helix</keyword>
<protein>
    <submittedName>
        <fullName evidence="4">Reverse transcriptase domain</fullName>
    </submittedName>
</protein>
<evidence type="ECO:0000259" key="3">
    <source>
        <dbReference type="PROSITE" id="PS50878"/>
    </source>
</evidence>
<feature type="compositionally biased region" description="Low complexity" evidence="1">
    <location>
        <begin position="35"/>
        <end position="47"/>
    </location>
</feature>
<dbReference type="PANTHER" id="PTHR33116">
    <property type="entry name" value="REVERSE TRANSCRIPTASE ZINC-BINDING DOMAIN-CONTAINING PROTEIN-RELATED-RELATED"/>
    <property type="match status" value="1"/>
</dbReference>
<name>A0A8T1XHH0_9BRAS</name>
<feature type="region of interest" description="Disordered" evidence="1">
    <location>
        <begin position="381"/>
        <end position="425"/>
    </location>
</feature>
<dbReference type="GO" id="GO:0003964">
    <property type="term" value="F:RNA-directed DNA polymerase activity"/>
    <property type="evidence" value="ECO:0007669"/>
    <property type="project" value="UniProtKB-KW"/>
</dbReference>
<accession>A0A8T1XHH0</accession>